<gene>
    <name evidence="5" type="ORF">E0H92_27485</name>
</gene>
<dbReference type="SUPFAM" id="SSF53822">
    <property type="entry name" value="Periplasmic binding protein-like I"/>
    <property type="match status" value="1"/>
</dbReference>
<evidence type="ECO:0000313" key="6">
    <source>
        <dbReference type="Proteomes" id="UP000294225"/>
    </source>
</evidence>
<dbReference type="InterPro" id="IPR046335">
    <property type="entry name" value="LacI/GalR-like_sensor"/>
</dbReference>
<sequence length="352" mass="37272">MPRLKGRVTLASVASSAGVSVATVSKVLNGRPDVSPVTRAEVQEILQRHGYVRRRQDPVQVQVQRDSVELFYQGVLSAYCVEVIEGVVEAAQVAGVDVVLNRHPPHPQTSSSRRAAQWIRELASAGRRAAIGITSQLADADLAALSRARLPLVVVDPTDISQPDVASVGSTNFAGGMAAAQYLLSLGHRRIGYVGGPPTSGCNRARLSGFRSAMEEADAEVLPQHIWLQDFLYDDGLAGGAVMLDRPDRPSAVFAGSDEVALGVLEAARSLGLRVPEDLSVVGFDDTHVARLASPPLTTVKQPLREMGAVALRTALHLAAGEKVDSHHVELATTLIVRGSVAPNRYPSAAAS</sequence>
<protein>
    <submittedName>
        <fullName evidence="5">LacI family transcriptional regulator</fullName>
    </submittedName>
</protein>
<evidence type="ECO:0000256" key="3">
    <source>
        <dbReference type="ARBA" id="ARBA00023163"/>
    </source>
</evidence>
<evidence type="ECO:0000313" key="5">
    <source>
        <dbReference type="EMBL" id="TCC36387.1"/>
    </source>
</evidence>
<dbReference type="Proteomes" id="UP000294225">
    <property type="component" value="Unassembled WGS sequence"/>
</dbReference>
<organism evidence="5 6">
    <name type="scientific">Kribbella speibonae</name>
    <dbReference type="NCBI Taxonomy" id="1572660"/>
    <lineage>
        <taxon>Bacteria</taxon>
        <taxon>Bacillati</taxon>
        <taxon>Actinomycetota</taxon>
        <taxon>Actinomycetes</taxon>
        <taxon>Propionibacteriales</taxon>
        <taxon>Kribbellaceae</taxon>
        <taxon>Kribbella</taxon>
    </lineage>
</organism>
<dbReference type="GO" id="GO:0000976">
    <property type="term" value="F:transcription cis-regulatory region binding"/>
    <property type="evidence" value="ECO:0007669"/>
    <property type="project" value="TreeGrafter"/>
</dbReference>
<dbReference type="Gene3D" id="3.40.50.2300">
    <property type="match status" value="2"/>
</dbReference>
<dbReference type="PROSITE" id="PS50932">
    <property type="entry name" value="HTH_LACI_2"/>
    <property type="match status" value="1"/>
</dbReference>
<dbReference type="InterPro" id="IPR010982">
    <property type="entry name" value="Lambda_DNA-bd_dom_sf"/>
</dbReference>
<dbReference type="PANTHER" id="PTHR30146">
    <property type="entry name" value="LACI-RELATED TRANSCRIPTIONAL REPRESSOR"/>
    <property type="match status" value="1"/>
</dbReference>
<evidence type="ECO:0000259" key="4">
    <source>
        <dbReference type="PROSITE" id="PS50932"/>
    </source>
</evidence>
<dbReference type="GO" id="GO:0003700">
    <property type="term" value="F:DNA-binding transcription factor activity"/>
    <property type="evidence" value="ECO:0007669"/>
    <property type="project" value="TreeGrafter"/>
</dbReference>
<dbReference type="CDD" id="cd01392">
    <property type="entry name" value="HTH_LacI"/>
    <property type="match status" value="1"/>
</dbReference>
<evidence type="ECO:0000256" key="2">
    <source>
        <dbReference type="ARBA" id="ARBA00023125"/>
    </source>
</evidence>
<dbReference type="Gene3D" id="1.10.260.40">
    <property type="entry name" value="lambda repressor-like DNA-binding domains"/>
    <property type="match status" value="1"/>
</dbReference>
<accession>A0A4R0ITF1</accession>
<dbReference type="InterPro" id="IPR000843">
    <property type="entry name" value="HTH_LacI"/>
</dbReference>
<reference evidence="5 6" key="1">
    <citation type="submission" date="2019-02" db="EMBL/GenBank/DDBJ databases">
        <title>Kribbella capetownensis sp. nov. and Kribbella speibonae sp. nov., isolated from soil.</title>
        <authorList>
            <person name="Curtis S.M."/>
            <person name="Norton I."/>
            <person name="Everest G.J."/>
            <person name="Meyers P.R."/>
        </authorList>
    </citation>
    <scope>NUCLEOTIDE SEQUENCE [LARGE SCALE GENOMIC DNA]</scope>
    <source>
        <strain evidence="5 6">YM55</strain>
    </source>
</reference>
<proteinExistence type="predicted"/>
<dbReference type="PANTHER" id="PTHR30146:SF153">
    <property type="entry name" value="LACTOSE OPERON REPRESSOR"/>
    <property type="match status" value="1"/>
</dbReference>
<dbReference type="InterPro" id="IPR028082">
    <property type="entry name" value="Peripla_BP_I"/>
</dbReference>
<dbReference type="AlphaFoldDB" id="A0A4R0ITF1"/>
<comment type="caution">
    <text evidence="5">The sequence shown here is derived from an EMBL/GenBank/DDBJ whole genome shotgun (WGS) entry which is preliminary data.</text>
</comment>
<dbReference type="Pfam" id="PF00356">
    <property type="entry name" value="LacI"/>
    <property type="match status" value="1"/>
</dbReference>
<name>A0A4R0ITF1_9ACTN</name>
<keyword evidence="2" id="KW-0238">DNA-binding</keyword>
<dbReference type="SUPFAM" id="SSF47413">
    <property type="entry name" value="lambda repressor-like DNA-binding domains"/>
    <property type="match status" value="1"/>
</dbReference>
<keyword evidence="1" id="KW-0805">Transcription regulation</keyword>
<dbReference type="EMBL" id="SJKC01000003">
    <property type="protein sequence ID" value="TCC36387.1"/>
    <property type="molecule type" value="Genomic_DNA"/>
</dbReference>
<keyword evidence="3" id="KW-0804">Transcription</keyword>
<feature type="domain" description="HTH lacI-type" evidence="4">
    <location>
        <begin position="8"/>
        <end position="56"/>
    </location>
</feature>
<dbReference type="Pfam" id="PF13377">
    <property type="entry name" value="Peripla_BP_3"/>
    <property type="match status" value="1"/>
</dbReference>
<dbReference type="RefSeq" id="WP_131498213.1">
    <property type="nucleotide sequence ID" value="NZ_SJKC01000003.1"/>
</dbReference>
<dbReference type="SMART" id="SM00354">
    <property type="entry name" value="HTH_LACI"/>
    <property type="match status" value="1"/>
</dbReference>
<evidence type="ECO:0000256" key="1">
    <source>
        <dbReference type="ARBA" id="ARBA00023015"/>
    </source>
</evidence>